<evidence type="ECO:0000313" key="2">
    <source>
        <dbReference type="Proteomes" id="UP000256269"/>
    </source>
</evidence>
<name>A0A3E0GW74_9PSEU</name>
<dbReference type="EMBL" id="QUNO01000026">
    <property type="protein sequence ID" value="REH28586.1"/>
    <property type="molecule type" value="Genomic_DNA"/>
</dbReference>
<protein>
    <submittedName>
        <fullName evidence="1">Uncharacterized protein</fullName>
    </submittedName>
</protein>
<reference evidence="1 2" key="1">
    <citation type="submission" date="2018-08" db="EMBL/GenBank/DDBJ databases">
        <title>Genomic Encyclopedia of Archaeal and Bacterial Type Strains, Phase II (KMG-II): from individual species to whole genera.</title>
        <authorList>
            <person name="Goeker M."/>
        </authorList>
    </citation>
    <scope>NUCLEOTIDE SEQUENCE [LARGE SCALE GENOMIC DNA]</scope>
    <source>
        <strain evidence="1 2">DSM 45791</strain>
    </source>
</reference>
<proteinExistence type="predicted"/>
<dbReference type="RefSeq" id="WP_116181374.1">
    <property type="nucleotide sequence ID" value="NZ_CP144375.1"/>
</dbReference>
<accession>A0A3E0GW74</accession>
<sequence length="97" mass="10192">MNRIECFAGSIGSAVQPLEIGHDVVQPLTCFEEAVGLVARIGKAVKNAELAMIQTPGRHAFAGYDQGGFHRVEEVTSSTAPSALLSAVDLIDIAARV</sequence>
<dbReference type="AlphaFoldDB" id="A0A3E0GW74"/>
<gene>
    <name evidence="1" type="ORF">BCF44_12628</name>
</gene>
<organism evidence="1 2">
    <name type="scientific">Kutzneria buriramensis</name>
    <dbReference type="NCBI Taxonomy" id="1045776"/>
    <lineage>
        <taxon>Bacteria</taxon>
        <taxon>Bacillati</taxon>
        <taxon>Actinomycetota</taxon>
        <taxon>Actinomycetes</taxon>
        <taxon>Pseudonocardiales</taxon>
        <taxon>Pseudonocardiaceae</taxon>
        <taxon>Kutzneria</taxon>
    </lineage>
</organism>
<keyword evidence="2" id="KW-1185">Reference proteome</keyword>
<evidence type="ECO:0000313" key="1">
    <source>
        <dbReference type="EMBL" id="REH28586.1"/>
    </source>
</evidence>
<dbReference type="Proteomes" id="UP000256269">
    <property type="component" value="Unassembled WGS sequence"/>
</dbReference>
<comment type="caution">
    <text evidence="1">The sequence shown here is derived from an EMBL/GenBank/DDBJ whole genome shotgun (WGS) entry which is preliminary data.</text>
</comment>